<evidence type="ECO:0000259" key="2">
    <source>
        <dbReference type="Pfam" id="PF12697"/>
    </source>
</evidence>
<dbReference type="PRINTS" id="PR00111">
    <property type="entry name" value="ABHYDROLASE"/>
</dbReference>
<keyword evidence="1 3" id="KW-0378">Hydrolase</keyword>
<dbReference type="GO" id="GO:0016020">
    <property type="term" value="C:membrane"/>
    <property type="evidence" value="ECO:0007669"/>
    <property type="project" value="TreeGrafter"/>
</dbReference>
<dbReference type="STRING" id="1120919.GCA_000429165_03860"/>
<dbReference type="Pfam" id="PF12697">
    <property type="entry name" value="Abhydrolase_6"/>
    <property type="match status" value="1"/>
</dbReference>
<dbReference type="SUPFAM" id="SSF53474">
    <property type="entry name" value="alpha/beta-Hydrolases"/>
    <property type="match status" value="1"/>
</dbReference>
<keyword evidence="4" id="KW-1185">Reference proteome</keyword>
<evidence type="ECO:0000313" key="4">
    <source>
        <dbReference type="Proteomes" id="UP000321635"/>
    </source>
</evidence>
<dbReference type="GO" id="GO:0016787">
    <property type="term" value="F:hydrolase activity"/>
    <property type="evidence" value="ECO:0007669"/>
    <property type="project" value="UniProtKB-KW"/>
</dbReference>
<comment type="caution">
    <text evidence="3">The sequence shown here is derived from an EMBL/GenBank/DDBJ whole genome shotgun (WGS) entry which is preliminary data.</text>
</comment>
<dbReference type="OrthoDB" id="9801400at2"/>
<gene>
    <name evidence="3" type="ORF">ANI02nite_36380</name>
</gene>
<reference evidence="3 4" key="1">
    <citation type="submission" date="2019-07" db="EMBL/GenBank/DDBJ databases">
        <title>Whole genome shotgun sequence of Acetobacter nitrogenifigens NBRC 105050.</title>
        <authorList>
            <person name="Hosoyama A."/>
            <person name="Uohara A."/>
            <person name="Ohji S."/>
            <person name="Ichikawa N."/>
        </authorList>
    </citation>
    <scope>NUCLEOTIDE SEQUENCE [LARGE SCALE GENOMIC DNA]</scope>
    <source>
        <strain evidence="3 4">NBRC 105050</strain>
    </source>
</reference>
<evidence type="ECO:0000256" key="1">
    <source>
        <dbReference type="ARBA" id="ARBA00022801"/>
    </source>
</evidence>
<organism evidence="3 4">
    <name type="scientific">Acetobacter nitrogenifigens DSM 23921 = NBRC 105050</name>
    <dbReference type="NCBI Taxonomy" id="1120919"/>
    <lineage>
        <taxon>Bacteria</taxon>
        <taxon>Pseudomonadati</taxon>
        <taxon>Pseudomonadota</taxon>
        <taxon>Alphaproteobacteria</taxon>
        <taxon>Acetobacterales</taxon>
        <taxon>Acetobacteraceae</taxon>
        <taxon>Acetobacter</taxon>
    </lineage>
</organism>
<sequence>MMIFSNGLNLHGSQSGQGELAVLFLHYWGGTARTWDRVVSAMPDDVRSIALDARGWGGSPHPEHGYDIATMADDVEGAIATLGLTRYLLVGHSMGGKVAQLLASRRPAGLAGLVLVAPSPAQGKILPEPEREAMKGAYMTPEGAAWTLDNILCATALPQELRDQVIADSLGGASAAKIAWPTSAISEDVSADLDRIQVPILVIGGEKDVVDSVDLLRTVLLPSLPTATLVVVPKVGHLLPLEAPSDVAGHIRAFLMSEQSR</sequence>
<dbReference type="PANTHER" id="PTHR43798">
    <property type="entry name" value="MONOACYLGLYCEROL LIPASE"/>
    <property type="match status" value="1"/>
</dbReference>
<dbReference type="Proteomes" id="UP000321635">
    <property type="component" value="Unassembled WGS sequence"/>
</dbReference>
<evidence type="ECO:0000313" key="3">
    <source>
        <dbReference type="EMBL" id="GEN61754.1"/>
    </source>
</evidence>
<protein>
    <submittedName>
        <fullName evidence="3">Hydrolase</fullName>
    </submittedName>
</protein>
<dbReference type="InterPro" id="IPR050266">
    <property type="entry name" value="AB_hydrolase_sf"/>
</dbReference>
<dbReference type="Gene3D" id="3.40.50.1820">
    <property type="entry name" value="alpha/beta hydrolase"/>
    <property type="match status" value="1"/>
</dbReference>
<proteinExistence type="predicted"/>
<name>A0A511XFM8_9PROT</name>
<dbReference type="InterPro" id="IPR000073">
    <property type="entry name" value="AB_hydrolase_1"/>
</dbReference>
<dbReference type="EMBL" id="BJYF01000077">
    <property type="protein sequence ID" value="GEN61754.1"/>
    <property type="molecule type" value="Genomic_DNA"/>
</dbReference>
<feature type="domain" description="AB hydrolase-1" evidence="2">
    <location>
        <begin position="22"/>
        <end position="248"/>
    </location>
</feature>
<dbReference type="InterPro" id="IPR029058">
    <property type="entry name" value="AB_hydrolase_fold"/>
</dbReference>
<accession>A0A511XFM8</accession>
<dbReference type="PANTHER" id="PTHR43798:SF31">
    <property type="entry name" value="AB HYDROLASE SUPERFAMILY PROTEIN YCLE"/>
    <property type="match status" value="1"/>
</dbReference>
<dbReference type="AlphaFoldDB" id="A0A511XFM8"/>